<feature type="region of interest" description="Disordered" evidence="8">
    <location>
        <begin position="1247"/>
        <end position="1287"/>
    </location>
</feature>
<feature type="compositionally biased region" description="Low complexity" evidence="8">
    <location>
        <begin position="147"/>
        <end position="184"/>
    </location>
</feature>
<feature type="domain" description="C2H2-type" evidence="9">
    <location>
        <begin position="277"/>
        <end position="306"/>
    </location>
</feature>
<feature type="region of interest" description="Disordered" evidence="8">
    <location>
        <begin position="565"/>
        <end position="612"/>
    </location>
</feature>
<feature type="region of interest" description="Disordered" evidence="8">
    <location>
        <begin position="457"/>
        <end position="479"/>
    </location>
</feature>
<keyword evidence="4 7" id="KW-0863">Zinc-finger</keyword>
<dbReference type="Pfam" id="PF00096">
    <property type="entry name" value="zf-C2H2"/>
    <property type="match status" value="2"/>
</dbReference>
<dbReference type="EMBL" id="MU853902">
    <property type="protein sequence ID" value="KAK3935897.1"/>
    <property type="molecule type" value="Genomic_DNA"/>
</dbReference>
<dbReference type="GO" id="GO:0000978">
    <property type="term" value="F:RNA polymerase II cis-regulatory region sequence-specific DNA binding"/>
    <property type="evidence" value="ECO:0007669"/>
    <property type="project" value="InterPro"/>
</dbReference>
<comment type="subcellular location">
    <subcellularLocation>
        <location evidence="1">Nucleus</location>
    </subcellularLocation>
</comment>
<name>A0AAN6RZR7_9PEZI</name>
<feature type="compositionally biased region" description="Pro residues" evidence="8">
    <location>
        <begin position="59"/>
        <end position="73"/>
    </location>
</feature>
<feature type="region of interest" description="Disordered" evidence="8">
    <location>
        <begin position="1369"/>
        <end position="1412"/>
    </location>
</feature>
<feature type="region of interest" description="Disordered" evidence="8">
    <location>
        <begin position="296"/>
        <end position="407"/>
    </location>
</feature>
<dbReference type="GO" id="GO:0006351">
    <property type="term" value="P:DNA-templated transcription"/>
    <property type="evidence" value="ECO:0007669"/>
    <property type="project" value="InterPro"/>
</dbReference>
<evidence type="ECO:0000256" key="8">
    <source>
        <dbReference type="SAM" id="MobiDB-lite"/>
    </source>
</evidence>
<dbReference type="SUPFAM" id="SSF57667">
    <property type="entry name" value="beta-beta-alpha zinc fingers"/>
    <property type="match status" value="1"/>
</dbReference>
<feature type="compositionally biased region" description="Low complexity" evidence="8">
    <location>
        <begin position="1251"/>
        <end position="1287"/>
    </location>
</feature>
<dbReference type="InterPro" id="IPR013087">
    <property type="entry name" value="Znf_C2H2_type"/>
</dbReference>
<proteinExistence type="predicted"/>
<evidence type="ECO:0000313" key="10">
    <source>
        <dbReference type="EMBL" id="KAK3935897.1"/>
    </source>
</evidence>
<dbReference type="GO" id="GO:0005634">
    <property type="term" value="C:nucleus"/>
    <property type="evidence" value="ECO:0007669"/>
    <property type="project" value="UniProtKB-SubCell"/>
</dbReference>
<keyword evidence="5" id="KW-0862">Zinc</keyword>
<dbReference type="PANTHER" id="PTHR40626">
    <property type="entry name" value="MIP31509P"/>
    <property type="match status" value="1"/>
</dbReference>
<feature type="region of interest" description="Disordered" evidence="8">
    <location>
        <begin position="1"/>
        <end position="229"/>
    </location>
</feature>
<feature type="compositionally biased region" description="Basic and acidic residues" evidence="8">
    <location>
        <begin position="296"/>
        <end position="316"/>
    </location>
</feature>
<keyword evidence="11" id="KW-1185">Reference proteome</keyword>
<evidence type="ECO:0000313" key="11">
    <source>
        <dbReference type="Proteomes" id="UP001303473"/>
    </source>
</evidence>
<keyword evidence="6" id="KW-0539">Nucleus</keyword>
<evidence type="ECO:0000256" key="6">
    <source>
        <dbReference type="ARBA" id="ARBA00023242"/>
    </source>
</evidence>
<dbReference type="PROSITE" id="PS00028">
    <property type="entry name" value="ZINC_FINGER_C2H2_1"/>
    <property type="match status" value="2"/>
</dbReference>
<accession>A0AAN6RZR7</accession>
<dbReference type="InterPro" id="IPR036236">
    <property type="entry name" value="Znf_C2H2_sf"/>
</dbReference>
<feature type="compositionally biased region" description="Low complexity" evidence="8">
    <location>
        <begin position="47"/>
        <end position="58"/>
    </location>
</feature>
<dbReference type="Proteomes" id="UP001303473">
    <property type="component" value="Unassembled WGS sequence"/>
</dbReference>
<feature type="compositionally biased region" description="Low complexity" evidence="8">
    <location>
        <begin position="1130"/>
        <end position="1141"/>
    </location>
</feature>
<evidence type="ECO:0000256" key="5">
    <source>
        <dbReference type="ARBA" id="ARBA00022833"/>
    </source>
</evidence>
<feature type="compositionally biased region" description="Polar residues" evidence="8">
    <location>
        <begin position="76"/>
        <end position="97"/>
    </location>
</feature>
<dbReference type="InterPro" id="IPR051059">
    <property type="entry name" value="VerF-like"/>
</dbReference>
<dbReference type="GO" id="GO:0008270">
    <property type="term" value="F:zinc ion binding"/>
    <property type="evidence" value="ECO:0007669"/>
    <property type="project" value="UniProtKB-KW"/>
</dbReference>
<dbReference type="SMART" id="SM00355">
    <property type="entry name" value="ZnF_C2H2"/>
    <property type="match status" value="2"/>
</dbReference>
<feature type="compositionally biased region" description="Polar residues" evidence="8">
    <location>
        <begin position="1159"/>
        <end position="1172"/>
    </location>
</feature>
<dbReference type="Gene3D" id="3.30.160.60">
    <property type="entry name" value="Classic Zinc Finger"/>
    <property type="match status" value="1"/>
</dbReference>
<dbReference type="PROSITE" id="PS50157">
    <property type="entry name" value="ZINC_FINGER_C2H2_2"/>
    <property type="match status" value="2"/>
</dbReference>
<evidence type="ECO:0000256" key="4">
    <source>
        <dbReference type="ARBA" id="ARBA00022771"/>
    </source>
</evidence>
<reference evidence="11" key="1">
    <citation type="journal article" date="2023" name="Mol. Phylogenet. Evol.">
        <title>Genome-scale phylogeny and comparative genomics of the fungal order Sordariales.</title>
        <authorList>
            <person name="Hensen N."/>
            <person name="Bonometti L."/>
            <person name="Westerberg I."/>
            <person name="Brannstrom I.O."/>
            <person name="Guillou S."/>
            <person name="Cros-Aarteil S."/>
            <person name="Calhoun S."/>
            <person name="Haridas S."/>
            <person name="Kuo A."/>
            <person name="Mondo S."/>
            <person name="Pangilinan J."/>
            <person name="Riley R."/>
            <person name="LaButti K."/>
            <person name="Andreopoulos B."/>
            <person name="Lipzen A."/>
            <person name="Chen C."/>
            <person name="Yan M."/>
            <person name="Daum C."/>
            <person name="Ng V."/>
            <person name="Clum A."/>
            <person name="Steindorff A."/>
            <person name="Ohm R.A."/>
            <person name="Martin F."/>
            <person name="Silar P."/>
            <person name="Natvig D.O."/>
            <person name="Lalanne C."/>
            <person name="Gautier V."/>
            <person name="Ament-Velasquez S.L."/>
            <person name="Kruys A."/>
            <person name="Hutchinson M.I."/>
            <person name="Powell A.J."/>
            <person name="Barry K."/>
            <person name="Miller A.N."/>
            <person name="Grigoriev I.V."/>
            <person name="Debuchy R."/>
            <person name="Gladieux P."/>
            <person name="Hiltunen Thoren M."/>
            <person name="Johannesson H."/>
        </authorList>
    </citation>
    <scope>NUCLEOTIDE SEQUENCE [LARGE SCALE GENOMIC DNA]</scope>
    <source>
        <strain evidence="11">CBS 340.73</strain>
    </source>
</reference>
<feature type="region of interest" description="Disordered" evidence="8">
    <location>
        <begin position="524"/>
        <end position="543"/>
    </location>
</feature>
<keyword evidence="2" id="KW-0479">Metal-binding</keyword>
<evidence type="ECO:0000256" key="3">
    <source>
        <dbReference type="ARBA" id="ARBA00022737"/>
    </source>
</evidence>
<feature type="compositionally biased region" description="Low complexity" evidence="8">
    <location>
        <begin position="459"/>
        <end position="479"/>
    </location>
</feature>
<dbReference type="PANTHER" id="PTHR40626:SF30">
    <property type="entry name" value="FINGER DOMAIN PROTEIN, PUTATIVE (AFU_ORTHOLOGUE AFUA_4G13600)-RELATED"/>
    <property type="match status" value="1"/>
</dbReference>
<protein>
    <submittedName>
        <fullName evidence="10">Transcription factor TDA9</fullName>
    </submittedName>
</protein>
<sequence>MASLKFIMDLDDDPSDSPPQSIKRDKDAGPPATNILNPPGPMIHGPSSSRAANTNNSTIPPPRPQSQPTPPYPRHASSSTRALAQPQSFEQQQSINQAGPAPAPHISANSRRRGNPSTRESLVHVGIRGFEVQAHHAADAPGPAVPSSLSSSSSSPWRTYQPQQSQQQQQQQQQAQQPPARRQSTTSIESMDQPGYGSAASSSSMGGRPRYPSNSPMRPMPPHPHASELPIKLTPITGRVSRAKKGVAVHTCDMCNKTYTRAEHLRRHQQNHQTPQFQCTYPGCDRAFNRSDLLARHQQRHDQEGDKVSSRGDESPRPPSAPRGSGGEYPPRTAPLQPGGGSPSPVVTVRGLLSQPTSTSSPGTEGASTPSVPGAQPRFPPSQMNSPAPTSNPPTPHPMGGGSYGGGSYTLSPALSSIAPAPGAPSYRGVLNAYQPRTTPPMPLGLRIPDQPPDLYRQDASPWASSMSSTSDSTISSTPDIPGHPRWPLSGHHLSPYPGTIPRDYLHSPGSGIDAMSAPRPSLYLDSPFSQSPQYTSTPHPHRGFDNVIGTLMPSFLSTDAAIHPHSAVSHSPEGNGMFRSVHPQHQHNNSTGSLPSLTPPPNPASHTSGALVAPAPTLSHRLDRMASLDHQKMALEAASGMDASMLGGLAAAFGSGSNTTSPVGDHDNNTYLAALDLPMGGSLGSIGNSGCLAMPDLAMAIPLPRPVRAAIPGYLNVYWRRVHPVLPIVHRRTFEAAPEDMLRCAMAAMATQYLTGREDRNRGNQLHEFAWQEAKRATQWNLQIMQAILLSEYFARFRGRKAVTRPSKQFESLYARVSSAQFFVTSSFSSAPSDNGNNALWHVDTGAWSPSSSSVSSVSSPSTGSVTTPTTATAATSAFALRHLLPAAPWGSFSSSYSSSPASSSFRNVSNPSSNSSFLNLNLNLNFNTPSSSTTPPPRARRTWSALFAPDRYIPPPPLFPASFSSSQTQSHVSAKNAYSPRVSATQVLYDNPAMFERATLELDPHLSVEDRWHAWLNVETQRRLLTACFVTDGHTAIYQQQRRAQEYDVSEHMPTIIPLVGRSSALWEASSAEEWASRLAADPEAGIPTFVSPSDQVTPEDLPVYARMDVAAMLGVEALRLPRRQLRSTTASSVSANNSPITDDAVVDHPHNISRHGGSQLSADQHQQPPSLRPETYGNALPSDVEERISNIFANCPVANTYLALHHTPLHDLLAVGGDSWVFSQKVLPATSFLEHQKRLKLWAEQSHQHSYQQQRQNQNQHYRSPSNGSANNTNTASPATGAASSSSSSVRFLGLGGLNAAKATVYAARAIVAFLDRRPSSHSDSHEETESTASDESWSVDLSDYWAMYVCALICWAFGHRARSTNPIPPPLREQQQQQQQHQRQRSINDNSNGGNNGGSSPLSRSAAGSADDQAIAWLRMVASPTMRLEDVRVRGLREANTGVVGLVRRLLESDCVGGRSRLYVDAVGVLKKLEEGANWKWF</sequence>
<dbReference type="GO" id="GO:0000785">
    <property type="term" value="C:chromatin"/>
    <property type="evidence" value="ECO:0007669"/>
    <property type="project" value="TreeGrafter"/>
</dbReference>
<feature type="domain" description="C2H2-type" evidence="9">
    <location>
        <begin position="250"/>
        <end position="277"/>
    </location>
</feature>
<evidence type="ECO:0000256" key="7">
    <source>
        <dbReference type="PROSITE-ProRule" id="PRU00042"/>
    </source>
</evidence>
<gene>
    <name evidence="10" type="ORF">QBC46DRAFT_357896</name>
</gene>
<feature type="region of interest" description="Disordered" evidence="8">
    <location>
        <begin position="1129"/>
        <end position="1181"/>
    </location>
</feature>
<keyword evidence="3" id="KW-0677">Repeat</keyword>
<comment type="caution">
    <text evidence="10">The sequence shown here is derived from an EMBL/GenBank/DDBJ whole genome shotgun (WGS) entry which is preliminary data.</text>
</comment>
<dbReference type="GO" id="GO:0000981">
    <property type="term" value="F:DNA-binding transcription factor activity, RNA polymerase II-specific"/>
    <property type="evidence" value="ECO:0007669"/>
    <property type="project" value="InterPro"/>
</dbReference>
<feature type="compositionally biased region" description="Polar residues" evidence="8">
    <location>
        <begin position="354"/>
        <end position="371"/>
    </location>
</feature>
<feature type="compositionally biased region" description="Polar residues" evidence="8">
    <location>
        <begin position="528"/>
        <end position="539"/>
    </location>
</feature>
<evidence type="ECO:0000259" key="9">
    <source>
        <dbReference type="PROSITE" id="PS50157"/>
    </source>
</evidence>
<evidence type="ECO:0000256" key="2">
    <source>
        <dbReference type="ARBA" id="ARBA00022723"/>
    </source>
</evidence>
<dbReference type="CDD" id="cd12148">
    <property type="entry name" value="fungal_TF_MHR"/>
    <property type="match status" value="1"/>
</dbReference>
<evidence type="ECO:0000256" key="1">
    <source>
        <dbReference type="ARBA" id="ARBA00004123"/>
    </source>
</evidence>
<organism evidence="10 11">
    <name type="scientific">Diplogelasinospora grovesii</name>
    <dbReference type="NCBI Taxonomy" id="303347"/>
    <lineage>
        <taxon>Eukaryota</taxon>
        <taxon>Fungi</taxon>
        <taxon>Dikarya</taxon>
        <taxon>Ascomycota</taxon>
        <taxon>Pezizomycotina</taxon>
        <taxon>Sordariomycetes</taxon>
        <taxon>Sordariomycetidae</taxon>
        <taxon>Sordariales</taxon>
        <taxon>Diplogelasinosporaceae</taxon>
        <taxon>Diplogelasinospora</taxon>
    </lineage>
</organism>